<feature type="transmembrane region" description="Helical" evidence="6">
    <location>
        <begin position="170"/>
        <end position="193"/>
    </location>
</feature>
<protein>
    <submittedName>
        <fullName evidence="7">Polysaccharide biosynthesis C-terminal domain-containing protein</fullName>
    </submittedName>
</protein>
<feature type="transmembrane region" description="Helical" evidence="6">
    <location>
        <begin position="431"/>
        <end position="451"/>
    </location>
</feature>
<feature type="transmembrane region" description="Helical" evidence="6">
    <location>
        <begin position="487"/>
        <end position="505"/>
    </location>
</feature>
<keyword evidence="5 6" id="KW-0472">Membrane</keyword>
<proteinExistence type="predicted"/>
<evidence type="ECO:0000256" key="6">
    <source>
        <dbReference type="SAM" id="Phobius"/>
    </source>
</evidence>
<evidence type="ECO:0000256" key="5">
    <source>
        <dbReference type="ARBA" id="ARBA00023136"/>
    </source>
</evidence>
<gene>
    <name evidence="7" type="ORF">ACFS5N_18750</name>
</gene>
<dbReference type="InterPro" id="IPR050833">
    <property type="entry name" value="Poly_Biosynth_Transport"/>
</dbReference>
<feature type="transmembrane region" description="Helical" evidence="6">
    <location>
        <begin position="288"/>
        <end position="308"/>
    </location>
</feature>
<feature type="transmembrane region" description="Helical" evidence="6">
    <location>
        <begin position="463"/>
        <end position="481"/>
    </location>
</feature>
<dbReference type="EMBL" id="JBHUPD010000004">
    <property type="protein sequence ID" value="MFD2874530.1"/>
    <property type="molecule type" value="Genomic_DNA"/>
</dbReference>
<dbReference type="PANTHER" id="PTHR30250:SF11">
    <property type="entry name" value="O-ANTIGEN TRANSPORTER-RELATED"/>
    <property type="match status" value="1"/>
</dbReference>
<dbReference type="Pfam" id="PF01943">
    <property type="entry name" value="Polysacc_synt"/>
    <property type="match status" value="1"/>
</dbReference>
<keyword evidence="8" id="KW-1185">Reference proteome</keyword>
<feature type="transmembrane region" description="Helical" evidence="6">
    <location>
        <begin position="136"/>
        <end position="158"/>
    </location>
</feature>
<sequence>MSTAKKFAGQTFIYGLSTIASRVLTFFLTPVYTRNYATAAYGVVTTMYSYVSMTNALLSFGMETTFFRYLNKHPDKKQKVYNNAFASVFVVTVLFLLFTLPFLKQIAGFINVDHAEAMAKKGLNTTPAFGTSQADFLRYTILFMAIVILDAWCAIPFVKLRADGQPGRYSIIKLISVLVFVGFNLSFIYLLPFWIKHQLIGSVWISHWYAKGWIGYVFISELISSAVTLLCLMPQLFKIRFDFDRDMLLNMYRYSWPILIANLSYLVNENMDKVLLGKLLPGDPLLDVGTYGACSKIAVFLSIFVNAFRLGAEPFFFNHAKNKNAGQTYARIMDFFVIAVCGIFVALVANIELLKYFIKGKDHVQTLLYWQGIKVIPPLLFGYVSLGVYMNLSVWYKLSDQTKYGLYISGIGALLTIVLNVILIPRYSYMASAWISLTAYTVMMILSYIWGQKNYPIPYNLKKNLGYILVSIVFVYLSFYIFKRNIFIGNAFLLLFGGGALFLEWKNIKAIFSK</sequence>
<feature type="transmembrane region" description="Helical" evidence="6">
    <location>
        <begin position="329"/>
        <end position="349"/>
    </location>
</feature>
<keyword evidence="2" id="KW-1003">Cell membrane</keyword>
<feature type="transmembrane region" description="Helical" evidence="6">
    <location>
        <begin position="252"/>
        <end position="268"/>
    </location>
</feature>
<evidence type="ECO:0000313" key="8">
    <source>
        <dbReference type="Proteomes" id="UP001597557"/>
    </source>
</evidence>
<accession>A0ABW5YGZ5</accession>
<name>A0ABW5YGZ5_9SPHI</name>
<feature type="transmembrane region" description="Helical" evidence="6">
    <location>
        <begin position="12"/>
        <end position="33"/>
    </location>
</feature>
<keyword evidence="4 6" id="KW-1133">Transmembrane helix</keyword>
<feature type="transmembrane region" description="Helical" evidence="6">
    <location>
        <begin position="404"/>
        <end position="425"/>
    </location>
</feature>
<comment type="subcellular location">
    <subcellularLocation>
        <location evidence="1">Cell membrane</location>
        <topology evidence="1">Multi-pass membrane protein</topology>
    </subcellularLocation>
</comment>
<organism evidence="7 8">
    <name type="scientific">Mucilaginibacter ximonensis</name>
    <dbReference type="NCBI Taxonomy" id="538021"/>
    <lineage>
        <taxon>Bacteria</taxon>
        <taxon>Pseudomonadati</taxon>
        <taxon>Bacteroidota</taxon>
        <taxon>Sphingobacteriia</taxon>
        <taxon>Sphingobacteriales</taxon>
        <taxon>Sphingobacteriaceae</taxon>
        <taxon>Mucilaginibacter</taxon>
    </lineage>
</organism>
<evidence type="ECO:0000256" key="2">
    <source>
        <dbReference type="ARBA" id="ARBA00022475"/>
    </source>
</evidence>
<evidence type="ECO:0000256" key="1">
    <source>
        <dbReference type="ARBA" id="ARBA00004651"/>
    </source>
</evidence>
<dbReference type="Proteomes" id="UP001597557">
    <property type="component" value="Unassembled WGS sequence"/>
</dbReference>
<dbReference type="PANTHER" id="PTHR30250">
    <property type="entry name" value="PST FAMILY PREDICTED COLANIC ACID TRANSPORTER"/>
    <property type="match status" value="1"/>
</dbReference>
<feature type="transmembrane region" description="Helical" evidence="6">
    <location>
        <begin position="39"/>
        <end position="60"/>
    </location>
</feature>
<feature type="transmembrane region" description="Helical" evidence="6">
    <location>
        <begin position="369"/>
        <end position="392"/>
    </location>
</feature>
<comment type="caution">
    <text evidence="7">The sequence shown here is derived from an EMBL/GenBank/DDBJ whole genome shotgun (WGS) entry which is preliminary data.</text>
</comment>
<dbReference type="InterPro" id="IPR002797">
    <property type="entry name" value="Polysacc_synth"/>
</dbReference>
<evidence type="ECO:0000256" key="4">
    <source>
        <dbReference type="ARBA" id="ARBA00022989"/>
    </source>
</evidence>
<feature type="transmembrane region" description="Helical" evidence="6">
    <location>
        <begin position="213"/>
        <end position="232"/>
    </location>
</feature>
<keyword evidence="3 6" id="KW-0812">Transmembrane</keyword>
<evidence type="ECO:0000256" key="3">
    <source>
        <dbReference type="ARBA" id="ARBA00022692"/>
    </source>
</evidence>
<dbReference type="RefSeq" id="WP_377189379.1">
    <property type="nucleotide sequence ID" value="NZ_JBHUPD010000004.1"/>
</dbReference>
<feature type="transmembrane region" description="Helical" evidence="6">
    <location>
        <begin position="80"/>
        <end position="103"/>
    </location>
</feature>
<evidence type="ECO:0000313" key="7">
    <source>
        <dbReference type="EMBL" id="MFD2874530.1"/>
    </source>
</evidence>
<reference evidence="8" key="1">
    <citation type="journal article" date="2019" name="Int. J. Syst. Evol. Microbiol.">
        <title>The Global Catalogue of Microorganisms (GCM) 10K type strain sequencing project: providing services to taxonomists for standard genome sequencing and annotation.</title>
        <authorList>
            <consortium name="The Broad Institute Genomics Platform"/>
            <consortium name="The Broad Institute Genome Sequencing Center for Infectious Disease"/>
            <person name="Wu L."/>
            <person name="Ma J."/>
        </authorList>
    </citation>
    <scope>NUCLEOTIDE SEQUENCE [LARGE SCALE GENOMIC DNA]</scope>
    <source>
        <strain evidence="8">KCTC 22437</strain>
    </source>
</reference>